<dbReference type="InterPro" id="IPR039994">
    <property type="entry name" value="NO66-like"/>
</dbReference>
<evidence type="ECO:0000256" key="1">
    <source>
        <dbReference type="ARBA" id="ARBA00004123"/>
    </source>
</evidence>
<dbReference type="GO" id="GO:0045471">
    <property type="term" value="P:response to ethanol"/>
    <property type="evidence" value="ECO:0007669"/>
    <property type="project" value="UniProtKB-ARBA"/>
</dbReference>
<evidence type="ECO:0000313" key="16">
    <source>
        <dbReference type="EMBL" id="KAK2706657.1"/>
    </source>
</evidence>
<keyword evidence="11 14" id="KW-0539">Nucleus</keyword>
<gene>
    <name evidence="16" type="ORF">QYM36_014639</name>
</gene>
<dbReference type="GO" id="GO:0005730">
    <property type="term" value="C:nucleolus"/>
    <property type="evidence" value="ECO:0007669"/>
    <property type="project" value="TreeGrafter"/>
</dbReference>
<dbReference type="GO" id="GO:0005506">
    <property type="term" value="F:iron ion binding"/>
    <property type="evidence" value="ECO:0007669"/>
    <property type="project" value="UniProtKB-UniRule"/>
</dbReference>
<comment type="catalytic activity">
    <reaction evidence="13 14">
        <text>N(6),N(6)-dimethyl-L-lysyl(36)-[histone H3] + 2 2-oxoglutarate + 2 O2 = L-lysyl(36)-[histone H3] + 2 formaldehyde + 2 succinate + 2 CO2</text>
        <dbReference type="Rhea" id="RHEA:42032"/>
        <dbReference type="Rhea" id="RHEA-COMP:9785"/>
        <dbReference type="Rhea" id="RHEA-COMP:9787"/>
        <dbReference type="ChEBI" id="CHEBI:15379"/>
        <dbReference type="ChEBI" id="CHEBI:16526"/>
        <dbReference type="ChEBI" id="CHEBI:16810"/>
        <dbReference type="ChEBI" id="CHEBI:16842"/>
        <dbReference type="ChEBI" id="CHEBI:29969"/>
        <dbReference type="ChEBI" id="CHEBI:30031"/>
        <dbReference type="ChEBI" id="CHEBI:61976"/>
        <dbReference type="EC" id="1.14.11.27"/>
    </reaction>
</comment>
<dbReference type="InterPro" id="IPR049043">
    <property type="entry name" value="WHD_RIOX1"/>
</dbReference>
<dbReference type="PANTHER" id="PTHR13096:SF8">
    <property type="entry name" value="RIBOSOMAL OXYGENASE 1"/>
    <property type="match status" value="1"/>
</dbReference>
<evidence type="ECO:0000256" key="10">
    <source>
        <dbReference type="ARBA" id="ARBA00023163"/>
    </source>
</evidence>
<keyword evidence="17" id="KW-1185">Reference proteome</keyword>
<dbReference type="GO" id="GO:0140680">
    <property type="term" value="F:histone H3K36me/H3K36me2 demethylase activity"/>
    <property type="evidence" value="ECO:0007669"/>
    <property type="project" value="UniProtKB-EC"/>
</dbReference>
<dbReference type="Gene3D" id="2.60.120.650">
    <property type="entry name" value="Cupin"/>
    <property type="match status" value="1"/>
</dbReference>
<dbReference type="InterPro" id="IPR003347">
    <property type="entry name" value="JmjC_dom"/>
</dbReference>
<dbReference type="EC" id="1.14.11.27" evidence="14"/>
<comment type="similarity">
    <text evidence="2">Belongs to the ROX family. NO66 subfamily.</text>
</comment>
<dbReference type="Gene3D" id="3.90.930.40">
    <property type="match status" value="1"/>
</dbReference>
<comment type="caution">
    <text evidence="16">The sequence shown here is derived from an EMBL/GenBank/DDBJ whole genome shotgun (WGS) entry which is preliminary data.</text>
</comment>
<dbReference type="EMBL" id="JAVRJZ010000019">
    <property type="protein sequence ID" value="KAK2706663.1"/>
    <property type="molecule type" value="Genomic_DNA"/>
</dbReference>
<comment type="function">
    <text evidence="12">Oxygenase that can act as both a histone lysine demethylase and a ribosomal histidine hydroxylase. Specifically demethylates 'Lys-4' (H3K4me) and 'Lys-36' (H3K36me) of histone H3, thereby playing a central role in histone code.</text>
</comment>
<keyword evidence="8 14" id="KW-0408">Iron</keyword>
<keyword evidence="6 14" id="KW-0223">Dioxygenase</keyword>
<organism evidence="16 17">
    <name type="scientific">Artemia franciscana</name>
    <name type="common">Brine shrimp</name>
    <name type="synonym">Artemia sanfranciscana</name>
    <dbReference type="NCBI Taxonomy" id="6661"/>
    <lineage>
        <taxon>Eukaryota</taxon>
        <taxon>Metazoa</taxon>
        <taxon>Ecdysozoa</taxon>
        <taxon>Arthropoda</taxon>
        <taxon>Crustacea</taxon>
        <taxon>Branchiopoda</taxon>
        <taxon>Anostraca</taxon>
        <taxon>Artemiidae</taxon>
        <taxon>Artemia</taxon>
    </lineage>
</organism>
<keyword evidence="3" id="KW-0678">Repressor</keyword>
<dbReference type="FunFam" id="3.90.930.40:FF:000001">
    <property type="entry name" value="ribosomal oxygenase 1 isoform X1"/>
    <property type="match status" value="1"/>
</dbReference>
<evidence type="ECO:0000256" key="11">
    <source>
        <dbReference type="ARBA" id="ARBA00023242"/>
    </source>
</evidence>
<comment type="subcellular location">
    <subcellularLocation>
        <location evidence="1 14">Nucleus</location>
    </subcellularLocation>
</comment>
<dbReference type="GO" id="GO:0032453">
    <property type="term" value="F:histone H3K4 demethylase activity"/>
    <property type="evidence" value="ECO:0007669"/>
    <property type="project" value="TreeGrafter"/>
</dbReference>
<dbReference type="Pfam" id="PF08007">
    <property type="entry name" value="JmjC_2"/>
    <property type="match status" value="1"/>
</dbReference>
<evidence type="ECO:0000313" key="17">
    <source>
        <dbReference type="Proteomes" id="UP001187531"/>
    </source>
</evidence>
<evidence type="ECO:0000256" key="7">
    <source>
        <dbReference type="ARBA" id="ARBA00023002"/>
    </source>
</evidence>
<dbReference type="Pfam" id="PF21233">
    <property type="entry name" value="WHD_RIOX1"/>
    <property type="match status" value="1"/>
</dbReference>
<dbReference type="EMBL" id="JAVRJZ010000019">
    <property type="protein sequence ID" value="KAK2706662.1"/>
    <property type="molecule type" value="Genomic_DNA"/>
</dbReference>
<dbReference type="PANTHER" id="PTHR13096">
    <property type="entry name" value="MINA53 MYC INDUCED NUCLEAR ANTIGEN"/>
    <property type="match status" value="1"/>
</dbReference>
<evidence type="ECO:0000256" key="8">
    <source>
        <dbReference type="ARBA" id="ARBA00023004"/>
    </source>
</evidence>
<evidence type="ECO:0000259" key="15">
    <source>
        <dbReference type="PROSITE" id="PS51184"/>
    </source>
</evidence>
<protein>
    <recommendedName>
        <fullName evidence="14">Bifunctional lysine-specific demethylase and histidyl-hydroxylase</fullName>
        <ecNumber evidence="14">1.14.11.27</ecNumber>
    </recommendedName>
</protein>
<accession>A0AA88HKR1</accession>
<evidence type="ECO:0000256" key="2">
    <source>
        <dbReference type="ARBA" id="ARBA00010309"/>
    </source>
</evidence>
<feature type="domain" description="JmjC" evidence="15">
    <location>
        <begin position="212"/>
        <end position="351"/>
    </location>
</feature>
<evidence type="ECO:0000256" key="6">
    <source>
        <dbReference type="ARBA" id="ARBA00022964"/>
    </source>
</evidence>
<keyword evidence="9 14" id="KW-0805">Transcription regulation</keyword>
<evidence type="ECO:0000256" key="14">
    <source>
        <dbReference type="RuleBase" id="RU366061"/>
    </source>
</evidence>
<dbReference type="Proteomes" id="UP001187531">
    <property type="component" value="Unassembled WGS sequence"/>
</dbReference>
<evidence type="ECO:0000256" key="13">
    <source>
        <dbReference type="ARBA" id="ARBA00047915"/>
    </source>
</evidence>
<evidence type="ECO:0000256" key="4">
    <source>
        <dbReference type="ARBA" id="ARBA00022723"/>
    </source>
</evidence>
<evidence type="ECO:0000256" key="3">
    <source>
        <dbReference type="ARBA" id="ARBA00022491"/>
    </source>
</evidence>
<dbReference type="Gene3D" id="1.10.10.1500">
    <property type="entry name" value="JmjC domain-containing ribosomal oxygenase (ROX), dimer domain"/>
    <property type="match status" value="1"/>
</dbReference>
<dbReference type="SUPFAM" id="SSF51197">
    <property type="entry name" value="Clavaminate synthase-like"/>
    <property type="match status" value="1"/>
</dbReference>
<evidence type="ECO:0000256" key="5">
    <source>
        <dbReference type="ARBA" id="ARBA00022853"/>
    </source>
</evidence>
<evidence type="ECO:0000256" key="12">
    <source>
        <dbReference type="ARBA" id="ARBA00025670"/>
    </source>
</evidence>
<keyword evidence="7 14" id="KW-0560">Oxidoreductase</keyword>
<name>A0AA88HKR1_ARTSF</name>
<dbReference type="FunFam" id="2.60.120.650:FF:000013">
    <property type="entry name" value="Ribosomal oxygenase 1"/>
    <property type="match status" value="1"/>
</dbReference>
<keyword evidence="5" id="KW-0156">Chromatin regulator</keyword>
<reference evidence="16" key="1">
    <citation type="submission" date="2023-07" db="EMBL/GenBank/DDBJ databases">
        <title>Chromosome-level genome assembly of Artemia franciscana.</title>
        <authorList>
            <person name="Jo E."/>
        </authorList>
    </citation>
    <scope>NUCLEOTIDE SEQUENCE</scope>
    <source>
        <tissue evidence="16">Whole body</tissue>
    </source>
</reference>
<dbReference type="AlphaFoldDB" id="A0AA88HKR1"/>
<evidence type="ECO:0000256" key="9">
    <source>
        <dbReference type="ARBA" id="ARBA00023015"/>
    </source>
</evidence>
<comment type="cofactor">
    <cofactor evidence="14">
        <name>Fe(2+)</name>
        <dbReference type="ChEBI" id="CHEBI:29033"/>
    </cofactor>
    <text evidence="14">Binds 1 Fe(2+) ion per subunit.</text>
</comment>
<keyword evidence="4 14" id="KW-0479">Metal-binding</keyword>
<keyword evidence="10 14" id="KW-0804">Transcription</keyword>
<dbReference type="PROSITE" id="PS51184">
    <property type="entry name" value="JMJC"/>
    <property type="match status" value="1"/>
</dbReference>
<dbReference type="EMBL" id="JAVRJZ010000019">
    <property type="protein sequence ID" value="KAK2706657.1"/>
    <property type="molecule type" value="Genomic_DNA"/>
</dbReference>
<proteinExistence type="inferred from homology"/>
<sequence>MDDNVKENALSVLESWILSNNSVILDNFHEIQTSGIEITEEWKKLYEFWLSLKQDLSNSCIDDEIEIVKINHDNGSLNEKIIPSGLKRKRKLLRFPTRKKKPTHTKYEDSREKASHIFSWMISNVDVKQFMDEYWEKDFLHVKRNNSQYYKKVLSTVEIDRILRKNYIMFTKNIDITTYINGVRKTHNPEGRAYASTVWDLYSTGASVRFLNPQTYSNPVWKICEGLQDAFGCFVGANVYLTPPGTQGFAPHYDDIEAFVLQLEGKKRWRVYRPRSQAEECALVSSPNLSEEDLEEPDLDVVLEAGDLLYFPRGFIHQANALPDVHSLHITVSSFQNNSWANFLEQAVPAALKIATSENPEFRRGLPLDYLSYMGLVHSDNNDIQKMDLRKLFREKARFLMDFLADMLPLDSAADQMGKKLIHDALPPILSHDERVRTIYNGGEHWEDNDVVNRVEITPDTKIRFLKANIARLIMEEDEIRLYFSTENSREYHELFPEEPPYLVIESHLAPGVEQLILSYPRFMSVSKLALEDLTSKIELTAMLWEKGIVITKKPLISGFDG</sequence>
<dbReference type="FunFam" id="1.10.10.1500:FF:000001">
    <property type="entry name" value="ribosomal oxygenase 1 isoform X1"/>
    <property type="match status" value="1"/>
</dbReference>